<dbReference type="InterPro" id="IPR052202">
    <property type="entry name" value="Yeast_MetPath_Reg"/>
</dbReference>
<keyword evidence="10" id="KW-1185">Reference proteome</keyword>
<dbReference type="Proteomes" id="UP000038010">
    <property type="component" value="Unassembled WGS sequence"/>
</dbReference>
<evidence type="ECO:0000256" key="3">
    <source>
        <dbReference type="ARBA" id="ARBA00022833"/>
    </source>
</evidence>
<evidence type="ECO:0000256" key="1">
    <source>
        <dbReference type="ARBA" id="ARBA00004123"/>
    </source>
</evidence>
<proteinExistence type="predicted"/>
<dbReference type="GO" id="GO:0043565">
    <property type="term" value="F:sequence-specific DNA binding"/>
    <property type="evidence" value="ECO:0007669"/>
    <property type="project" value="TreeGrafter"/>
</dbReference>
<dbReference type="PANTHER" id="PTHR47782">
    <property type="entry name" value="ZN(II)2CYS6 TRANSCRIPTION FACTOR (EUROFUNG)-RELATED"/>
    <property type="match status" value="1"/>
</dbReference>
<dbReference type="OrthoDB" id="4157419at2759"/>
<keyword evidence="2" id="KW-0479">Metal-binding</keyword>
<keyword evidence="5" id="KW-0238">DNA-binding</keyword>
<dbReference type="CDD" id="cd12148">
    <property type="entry name" value="fungal_TF_MHR"/>
    <property type="match status" value="1"/>
</dbReference>
<keyword evidence="3" id="KW-0862">Zinc</keyword>
<dbReference type="GO" id="GO:0006351">
    <property type="term" value="P:DNA-templated transcription"/>
    <property type="evidence" value="ECO:0007669"/>
    <property type="project" value="InterPro"/>
</dbReference>
<dbReference type="VEuPathDB" id="FungiDB:AB675_4383"/>
<gene>
    <name evidence="9" type="ORF">AB675_4383</name>
</gene>
<evidence type="ECO:0000313" key="10">
    <source>
        <dbReference type="Proteomes" id="UP000038010"/>
    </source>
</evidence>
<evidence type="ECO:0000259" key="8">
    <source>
        <dbReference type="SMART" id="SM00906"/>
    </source>
</evidence>
<dbReference type="GO" id="GO:0005634">
    <property type="term" value="C:nucleus"/>
    <property type="evidence" value="ECO:0007669"/>
    <property type="project" value="UniProtKB-SubCell"/>
</dbReference>
<dbReference type="GO" id="GO:0008270">
    <property type="term" value="F:zinc ion binding"/>
    <property type="evidence" value="ECO:0007669"/>
    <property type="project" value="InterPro"/>
</dbReference>
<evidence type="ECO:0000256" key="2">
    <source>
        <dbReference type="ARBA" id="ARBA00022723"/>
    </source>
</evidence>
<comment type="caution">
    <text evidence="9">The sequence shown here is derived from an EMBL/GenBank/DDBJ whole genome shotgun (WGS) entry which is preliminary data.</text>
</comment>
<dbReference type="Pfam" id="PF04082">
    <property type="entry name" value="Fungal_trans"/>
    <property type="match status" value="1"/>
</dbReference>
<sequence>MALRHAVGMGLHRHYVGQSHHIDQRRRRIFWTLYMLDRSIARTLGRPVGISDRDIDVKLPANIDIDIEDDEEIGAALRRDPGATPMSAAIHILRLSQIESKIYCTIYRVDQPPADQAGRKVLQLRRLLDEWKDDIAAMVPNTSEDEDTPNYYIKRSYHILQYHRAILLLLLPQLPQLSPASQDFQLCMSSAGAVGQLYKKLHDSQSHLSYSLIALHATFVAGLTLIYCFLADTSVYNLKLSSDIRACSTILYVISERWSSAREIRDAFERIIANTIEKSVVDLPLSPLHNDSMGQAHGTEALNASLPDDQVSDTTKVFWSELATIGHSQKDMHQLPADSLDTSMSISQTENIWNSLEPWFGEYEDLWLSNCTNTDLDFF</sequence>
<keyword evidence="7" id="KW-0539">Nucleus</keyword>
<dbReference type="GeneID" id="28736397"/>
<dbReference type="AlphaFoldDB" id="A0A0N1GZE2"/>
<feature type="domain" description="Xylanolytic transcriptional activator regulatory" evidence="8">
    <location>
        <begin position="1"/>
        <end position="66"/>
    </location>
</feature>
<organism evidence="9 10">
    <name type="scientific">Cyphellophora attinorum</name>
    <dbReference type="NCBI Taxonomy" id="1664694"/>
    <lineage>
        <taxon>Eukaryota</taxon>
        <taxon>Fungi</taxon>
        <taxon>Dikarya</taxon>
        <taxon>Ascomycota</taxon>
        <taxon>Pezizomycotina</taxon>
        <taxon>Eurotiomycetes</taxon>
        <taxon>Chaetothyriomycetidae</taxon>
        <taxon>Chaetothyriales</taxon>
        <taxon>Cyphellophoraceae</taxon>
        <taxon>Cyphellophora</taxon>
    </lineage>
</organism>
<evidence type="ECO:0000256" key="6">
    <source>
        <dbReference type="ARBA" id="ARBA00023163"/>
    </source>
</evidence>
<dbReference type="STRING" id="1664694.A0A0N1GZE2"/>
<dbReference type="SMART" id="SM00906">
    <property type="entry name" value="Fungal_trans"/>
    <property type="match status" value="1"/>
</dbReference>
<evidence type="ECO:0000256" key="5">
    <source>
        <dbReference type="ARBA" id="ARBA00023125"/>
    </source>
</evidence>
<dbReference type="EMBL" id="LFJN01000030">
    <property type="protein sequence ID" value="KPI36506.1"/>
    <property type="molecule type" value="Genomic_DNA"/>
</dbReference>
<dbReference type="InterPro" id="IPR007219">
    <property type="entry name" value="XnlR_reg_dom"/>
</dbReference>
<name>A0A0N1GZE2_9EURO</name>
<dbReference type="GO" id="GO:0045944">
    <property type="term" value="P:positive regulation of transcription by RNA polymerase II"/>
    <property type="evidence" value="ECO:0007669"/>
    <property type="project" value="TreeGrafter"/>
</dbReference>
<dbReference type="GO" id="GO:0000981">
    <property type="term" value="F:DNA-binding transcription factor activity, RNA polymerase II-specific"/>
    <property type="evidence" value="ECO:0007669"/>
    <property type="project" value="TreeGrafter"/>
</dbReference>
<evidence type="ECO:0000313" key="9">
    <source>
        <dbReference type="EMBL" id="KPI36506.1"/>
    </source>
</evidence>
<evidence type="ECO:0000256" key="4">
    <source>
        <dbReference type="ARBA" id="ARBA00023015"/>
    </source>
</evidence>
<comment type="subcellular location">
    <subcellularLocation>
        <location evidence="1">Nucleus</location>
    </subcellularLocation>
</comment>
<evidence type="ECO:0000256" key="7">
    <source>
        <dbReference type="ARBA" id="ARBA00023242"/>
    </source>
</evidence>
<keyword evidence="4" id="KW-0805">Transcription regulation</keyword>
<reference evidence="9 10" key="1">
    <citation type="submission" date="2015-06" db="EMBL/GenBank/DDBJ databases">
        <title>Draft genome of the ant-associated black yeast Phialophora attae CBS 131958.</title>
        <authorList>
            <person name="Moreno L.F."/>
            <person name="Stielow B.J."/>
            <person name="de Hoog S."/>
            <person name="Vicente V.A."/>
            <person name="Weiss V.A."/>
            <person name="de Vries M."/>
            <person name="Cruz L.M."/>
            <person name="Souza E.M."/>
        </authorList>
    </citation>
    <scope>NUCLEOTIDE SEQUENCE [LARGE SCALE GENOMIC DNA]</scope>
    <source>
        <strain evidence="9 10">CBS 131958</strain>
    </source>
</reference>
<keyword evidence="6" id="KW-0804">Transcription</keyword>
<dbReference type="PANTHER" id="PTHR47782:SF12">
    <property type="entry name" value="ZN(II)2CYS6 TRANSCRIPTION FACTOR (EUROFUNG)"/>
    <property type="match status" value="1"/>
</dbReference>
<protein>
    <submittedName>
        <fullName evidence="9">Putative transcriptional regulatory protein</fullName>
    </submittedName>
</protein>
<dbReference type="RefSeq" id="XP_017996469.1">
    <property type="nucleotide sequence ID" value="XM_018144517.1"/>
</dbReference>
<accession>A0A0N1GZE2</accession>